<name>A0ABU9Z6E6_9HYPH</name>
<evidence type="ECO:0000313" key="2">
    <source>
        <dbReference type="Proteomes" id="UP001404845"/>
    </source>
</evidence>
<gene>
    <name evidence="1" type="ORF">PUR21_03915</name>
</gene>
<proteinExistence type="predicted"/>
<dbReference type="RefSeq" id="WP_183671024.1">
    <property type="nucleotide sequence ID" value="NZ_JACHOS010000037.1"/>
</dbReference>
<comment type="caution">
    <text evidence="1">The sequence shown here is derived from an EMBL/GenBank/DDBJ whole genome shotgun (WGS) entry which is preliminary data.</text>
</comment>
<accession>A0ABU9Z6E6</accession>
<keyword evidence="2" id="KW-1185">Reference proteome</keyword>
<reference evidence="1 2" key="1">
    <citation type="journal article" date="2023" name="PLoS ONE">
        <title>Complete genome assembly of Hawai'i environmental nontuberculous mycobacteria reveals unexpected co-isolation with methylobacteria.</title>
        <authorList>
            <person name="Hendrix J."/>
            <person name="Epperson L.E."/>
            <person name="Tong E.I."/>
            <person name="Chan Y.L."/>
            <person name="Hasan N.A."/>
            <person name="Dawrs S.N."/>
            <person name="Norton G.J."/>
            <person name="Virdi R."/>
            <person name="Crooks J.L."/>
            <person name="Chan E.D."/>
            <person name="Honda J.R."/>
            <person name="Strong M."/>
        </authorList>
    </citation>
    <scope>NUCLEOTIDE SEQUENCE [LARGE SCALE GENOMIC DNA]</scope>
    <source>
        <strain evidence="1 2">NJH_HI01</strain>
    </source>
</reference>
<keyword evidence="1" id="KW-0648">Protein biosynthesis</keyword>
<dbReference type="InterPro" id="IPR036953">
    <property type="entry name" value="GreA/GreB_C_sf"/>
</dbReference>
<protein>
    <submittedName>
        <fullName evidence="1">Transcription elongation factor GreAB</fullName>
    </submittedName>
</protein>
<evidence type="ECO:0000313" key="1">
    <source>
        <dbReference type="EMBL" id="MEN3226815.1"/>
    </source>
</evidence>
<dbReference type="Proteomes" id="UP001404845">
    <property type="component" value="Unassembled WGS sequence"/>
</dbReference>
<sequence length="149" mass="16262">MDAVRELPPISLPDHDFDHLVAFGLAAFQRGDPNAAFLLTELERAAYFRNSEASSDVVTLNSQVGYRLDDEVSVQARKVLPPTVSVEAEDEVSAASLLGIALLGLKKGDRMPFRDDATGQEHVLEVEDLAPPAPALEPVPFRPFGRLLR</sequence>
<dbReference type="Gene3D" id="3.10.50.30">
    <property type="entry name" value="Transcription elongation factor, GreA/GreB, C-terminal domain"/>
    <property type="match status" value="1"/>
</dbReference>
<dbReference type="EMBL" id="JAQYXL010000001">
    <property type="protein sequence ID" value="MEN3226815.1"/>
    <property type="molecule type" value="Genomic_DNA"/>
</dbReference>
<organism evidence="1 2">
    <name type="scientific">Methylorubrum rhodesianum</name>
    <dbReference type="NCBI Taxonomy" id="29427"/>
    <lineage>
        <taxon>Bacteria</taxon>
        <taxon>Pseudomonadati</taxon>
        <taxon>Pseudomonadota</taxon>
        <taxon>Alphaproteobacteria</taxon>
        <taxon>Hyphomicrobiales</taxon>
        <taxon>Methylobacteriaceae</taxon>
        <taxon>Methylorubrum</taxon>
    </lineage>
</organism>
<dbReference type="GO" id="GO:0003746">
    <property type="term" value="F:translation elongation factor activity"/>
    <property type="evidence" value="ECO:0007669"/>
    <property type="project" value="UniProtKB-KW"/>
</dbReference>
<keyword evidence="1" id="KW-0251">Elongation factor</keyword>